<name>A0A3E2BQV1_9BACT</name>
<proteinExistence type="predicted"/>
<dbReference type="Proteomes" id="UP000257323">
    <property type="component" value="Unassembled WGS sequence"/>
</dbReference>
<accession>A0A3E2BQV1</accession>
<reference evidence="2 3" key="1">
    <citation type="submission" date="2018-08" db="EMBL/GenBank/DDBJ databases">
        <title>Genome analysis of the thermophilic bacterium of the candidate phylum Aminicenantes from deep subsurface aquifer revealed its physiology and ecological role.</title>
        <authorList>
            <person name="Kadnikov V.V."/>
            <person name="Mardanov A.V."/>
            <person name="Beletsky A.V."/>
            <person name="Karnachuk O.V."/>
            <person name="Ravin N.V."/>
        </authorList>
    </citation>
    <scope>NUCLEOTIDE SEQUENCE [LARGE SCALE GENOMIC DNA]</scope>
    <source>
        <strain evidence="2">BY38</strain>
    </source>
</reference>
<keyword evidence="1" id="KW-0812">Transmembrane</keyword>
<evidence type="ECO:0000313" key="2">
    <source>
        <dbReference type="EMBL" id="RFT17153.1"/>
    </source>
</evidence>
<keyword evidence="1" id="KW-0472">Membrane</keyword>
<evidence type="ECO:0000256" key="1">
    <source>
        <dbReference type="SAM" id="Phobius"/>
    </source>
</evidence>
<keyword evidence="1" id="KW-1133">Transmembrane helix</keyword>
<dbReference type="Gene3D" id="1.10.287.620">
    <property type="entry name" value="Helix Hairpins"/>
    <property type="match status" value="1"/>
</dbReference>
<dbReference type="AlphaFoldDB" id="A0A3E2BQV1"/>
<protein>
    <submittedName>
        <fullName evidence="2">Uncharacterized protein</fullName>
    </submittedName>
</protein>
<evidence type="ECO:0000313" key="3">
    <source>
        <dbReference type="Proteomes" id="UP000257323"/>
    </source>
</evidence>
<dbReference type="EMBL" id="QUAH01000001">
    <property type="protein sequence ID" value="RFT17153.1"/>
    <property type="molecule type" value="Genomic_DNA"/>
</dbReference>
<organism evidence="2 3">
    <name type="scientific">Candidatus Saccharicenans subterraneus</name>
    <dbReference type="NCBI Taxonomy" id="2508984"/>
    <lineage>
        <taxon>Bacteria</taxon>
        <taxon>Candidatus Aminicenantota</taxon>
        <taxon>Candidatus Aminicenantia</taxon>
        <taxon>Candidatus Aminicenantales</taxon>
        <taxon>Candidatus Saccharicenantaceae</taxon>
        <taxon>Candidatus Saccharicenans</taxon>
    </lineage>
</organism>
<feature type="transmembrane region" description="Helical" evidence="1">
    <location>
        <begin position="139"/>
        <end position="162"/>
    </location>
</feature>
<sequence length="175" mass="18868">MGKMIALLLLILLAFGSMAGYLVLTSKINAGQKQLTDGQRQLEEGNSALKEGKAKLEAGKQELSEGKKEYEQAKDNPLLVLADKVFKGGKGFENARDQIAEGDKQVAEGEVAVSSGEKRLEAGKIELSRGKEQLKLARGARIACAIGAVVFASLSIVLGFYWRRSIATVFSPKNR</sequence>
<gene>
    <name evidence="2" type="ORF">OP8BY_1095</name>
</gene>
<comment type="caution">
    <text evidence="2">The sequence shown here is derived from an EMBL/GenBank/DDBJ whole genome shotgun (WGS) entry which is preliminary data.</text>
</comment>